<dbReference type="SUPFAM" id="SSF51445">
    <property type="entry name" value="(Trans)glycosidases"/>
    <property type="match status" value="1"/>
</dbReference>
<gene>
    <name evidence="6" type="primary">LOC107761448</name>
</gene>
<name>A0A1S3X614_TOBAC</name>
<accession>A0A1S3X614</accession>
<dbReference type="InterPro" id="IPR044965">
    <property type="entry name" value="Glyco_hydro_17_plant"/>
</dbReference>
<evidence type="ECO:0000313" key="6">
    <source>
        <dbReference type="RefSeq" id="XP_016435153.1"/>
    </source>
</evidence>
<dbReference type="STRING" id="4097.A0A1S3X614"/>
<dbReference type="Gene3D" id="3.20.20.80">
    <property type="entry name" value="Glycosidases"/>
    <property type="match status" value="1"/>
</dbReference>
<dbReference type="PANTHER" id="PTHR32227">
    <property type="entry name" value="GLUCAN ENDO-1,3-BETA-GLUCOSIDASE BG1-RELATED-RELATED"/>
    <property type="match status" value="1"/>
</dbReference>
<dbReference type="InterPro" id="IPR017853">
    <property type="entry name" value="GH"/>
</dbReference>
<keyword evidence="3 5" id="KW-0326">Glycosidase</keyword>
<organism evidence="6">
    <name type="scientific">Nicotiana tabacum</name>
    <name type="common">Common tobacco</name>
    <dbReference type="NCBI Taxonomy" id="4097"/>
    <lineage>
        <taxon>Eukaryota</taxon>
        <taxon>Viridiplantae</taxon>
        <taxon>Streptophyta</taxon>
        <taxon>Embryophyta</taxon>
        <taxon>Tracheophyta</taxon>
        <taxon>Spermatophyta</taxon>
        <taxon>Magnoliopsida</taxon>
        <taxon>eudicotyledons</taxon>
        <taxon>Gunneridae</taxon>
        <taxon>Pentapetalae</taxon>
        <taxon>asterids</taxon>
        <taxon>lamiids</taxon>
        <taxon>Solanales</taxon>
        <taxon>Solanaceae</taxon>
        <taxon>Nicotianoideae</taxon>
        <taxon>Nicotianeae</taxon>
        <taxon>Nicotiana</taxon>
    </lineage>
</organism>
<evidence type="ECO:0000256" key="5">
    <source>
        <dbReference type="RuleBase" id="RU004336"/>
    </source>
</evidence>
<evidence type="ECO:0000256" key="4">
    <source>
        <dbReference type="RuleBase" id="RU004335"/>
    </source>
</evidence>
<evidence type="ECO:0000256" key="3">
    <source>
        <dbReference type="ARBA" id="ARBA00023295"/>
    </source>
</evidence>
<keyword evidence="2 5" id="KW-0378">Hydrolase</keyword>
<dbReference type="GO" id="GO:0004553">
    <property type="term" value="F:hydrolase activity, hydrolyzing O-glycosyl compounds"/>
    <property type="evidence" value="ECO:0007669"/>
    <property type="project" value="InterPro"/>
</dbReference>
<dbReference type="GO" id="GO:0005975">
    <property type="term" value="P:carbohydrate metabolic process"/>
    <property type="evidence" value="ECO:0007669"/>
    <property type="project" value="InterPro"/>
</dbReference>
<proteinExistence type="inferred from homology"/>
<dbReference type="PROSITE" id="PS00587">
    <property type="entry name" value="GLYCOSYL_HYDROL_F17"/>
    <property type="match status" value="1"/>
</dbReference>
<dbReference type="OMA" id="SHAQFIN"/>
<sequence length="380" mass="42228">MDLEPIINELTTSVISAFAVRGPHLREKDCICEMGKKGWDHFCSPWAAPAEQLLRFEGHFCDAQPLGVCYGRNGNNLPSSQDVVNLYKANGITNMRVYDPIPETLNALKGSNISIILDISNDNLQSFSTDPKAAENWVIANIKSYFPQVKFKYISVGNEVSPKNVGTSQFVPFVLPALRNVQQAITKFRMQNQVKATTMIDTGLLTNTYPPAKSVFSDDVTSFINPIIGFLKQNNLPLLANIYPYYGYIGNPDQVPLPYALFTQKKPDPTGYHNLFDAMLDATYYAVEKAGGDNVQIVVAESGWPSDGGFGASMKNAGTYYRNLISHVKLGAGTPHKPEKAIETYLFAMFDENIKIGAETEKYFGVFHPDKTQKYNLTFN</sequence>
<dbReference type="SMR" id="A0A1S3X614"/>
<dbReference type="Pfam" id="PF00332">
    <property type="entry name" value="Glyco_hydro_17"/>
    <property type="match status" value="1"/>
</dbReference>
<dbReference type="InterPro" id="IPR000490">
    <property type="entry name" value="Glyco_hydro_17"/>
</dbReference>
<dbReference type="FunFam" id="3.20.20.80:FF:000010">
    <property type="entry name" value="glucan endo-1,3-beta-glucosidase, basic"/>
    <property type="match status" value="1"/>
</dbReference>
<dbReference type="AlphaFoldDB" id="A0A1S3X614"/>
<comment type="similarity">
    <text evidence="1 4">Belongs to the glycosyl hydrolase 17 family.</text>
</comment>
<protein>
    <submittedName>
        <fullName evidence="6">Glucan endo-1,3-beta-glucosidase, acidic-like</fullName>
    </submittedName>
</protein>
<dbReference type="KEGG" id="nta:107761448"/>
<evidence type="ECO:0000256" key="2">
    <source>
        <dbReference type="ARBA" id="ARBA00022801"/>
    </source>
</evidence>
<reference evidence="6" key="1">
    <citation type="submission" date="2025-08" db="UniProtKB">
        <authorList>
            <consortium name="RefSeq"/>
        </authorList>
    </citation>
    <scope>IDENTIFICATION</scope>
</reference>
<dbReference type="PaxDb" id="4097-A0A1S3X614"/>
<dbReference type="RefSeq" id="XP_016435153.1">
    <property type="nucleotide sequence ID" value="XM_016579667.1"/>
</dbReference>
<dbReference type="OrthoDB" id="941679at2759"/>
<evidence type="ECO:0000256" key="1">
    <source>
        <dbReference type="ARBA" id="ARBA00008773"/>
    </source>
</evidence>